<dbReference type="InterPro" id="IPR012666">
    <property type="entry name" value="CbtA_put"/>
</dbReference>
<keyword evidence="2" id="KW-0472">Membrane</keyword>
<feature type="transmembrane region" description="Helical" evidence="2">
    <location>
        <begin position="83"/>
        <end position="101"/>
    </location>
</feature>
<proteinExistence type="predicted"/>
<keyword evidence="2" id="KW-0812">Transmembrane</keyword>
<feature type="transmembrane region" description="Helical" evidence="2">
    <location>
        <begin position="219"/>
        <end position="239"/>
    </location>
</feature>
<name>A0A6B0VTI4_9EURY</name>
<feature type="transmembrane region" description="Helical" evidence="2">
    <location>
        <begin position="113"/>
        <end position="131"/>
    </location>
</feature>
<organism evidence="3 4">
    <name type="scientific">Natronorubrum halalkaliphilum</name>
    <dbReference type="NCBI Taxonomy" id="2691917"/>
    <lineage>
        <taxon>Archaea</taxon>
        <taxon>Methanobacteriati</taxon>
        <taxon>Methanobacteriota</taxon>
        <taxon>Stenosarchaea group</taxon>
        <taxon>Halobacteria</taxon>
        <taxon>Halobacteriales</taxon>
        <taxon>Natrialbaceae</taxon>
        <taxon>Natronorubrum</taxon>
    </lineage>
</organism>
<sequence length="260" mass="27171">MIVDYLQRGILAGVVAGLAYGMYMAFVANPLSEYLHDTQHEHGHDEHGHDDHGHGHGHGEHVHEHAEHAVSETTTALVSIGSGALWAIFLGGLFALALYVLEPALPGPDGIKTYVLAGAGFISVSVTPWLVLPPAAPGAEQLYSIESRLAIYVALIALGAVVSAASIAAYRRTATRHPAIGVAAGAVPIAAMLAVVPSITPTVVTHPELSSALVSAYRALAVLSQAAIWVLLAGTFNWLQRRADPATAVDGSHETLTTKQ</sequence>
<dbReference type="Pfam" id="PF09490">
    <property type="entry name" value="CbtA"/>
    <property type="match status" value="1"/>
</dbReference>
<gene>
    <name evidence="3" type="ORF">GS429_17575</name>
</gene>
<comment type="caution">
    <text evidence="3">The sequence shown here is derived from an EMBL/GenBank/DDBJ whole genome shotgun (WGS) entry which is preliminary data.</text>
</comment>
<evidence type="ECO:0000256" key="1">
    <source>
        <dbReference type="SAM" id="MobiDB-lite"/>
    </source>
</evidence>
<reference evidence="3 4" key="1">
    <citation type="submission" date="2020-01" db="EMBL/GenBank/DDBJ databases">
        <title>Natronorubrum sp. JWXQ-INN 674 isolated from Inner Mongolia Autonomous Region of China.</title>
        <authorList>
            <person name="Xue Q."/>
        </authorList>
    </citation>
    <scope>NUCLEOTIDE SEQUENCE [LARGE SCALE GENOMIC DNA]</scope>
    <source>
        <strain evidence="3 4">JWXQ-INN-674</strain>
    </source>
</reference>
<evidence type="ECO:0000313" key="4">
    <source>
        <dbReference type="Proteomes" id="UP000434101"/>
    </source>
</evidence>
<protein>
    <submittedName>
        <fullName evidence="3">Cobalamin cluster protein</fullName>
    </submittedName>
</protein>
<dbReference type="Proteomes" id="UP000434101">
    <property type="component" value="Unassembled WGS sequence"/>
</dbReference>
<accession>A0A6B0VTI4</accession>
<dbReference type="OrthoDB" id="170869at2157"/>
<evidence type="ECO:0000313" key="3">
    <source>
        <dbReference type="EMBL" id="MXV63839.1"/>
    </source>
</evidence>
<dbReference type="EMBL" id="WUYX01000064">
    <property type="protein sequence ID" value="MXV63839.1"/>
    <property type="molecule type" value="Genomic_DNA"/>
</dbReference>
<feature type="region of interest" description="Disordered" evidence="1">
    <location>
        <begin position="40"/>
        <end position="66"/>
    </location>
</feature>
<feature type="transmembrane region" description="Helical" evidence="2">
    <location>
        <begin position="179"/>
        <end position="199"/>
    </location>
</feature>
<feature type="transmembrane region" description="Helical" evidence="2">
    <location>
        <begin position="9"/>
        <end position="28"/>
    </location>
</feature>
<feature type="transmembrane region" description="Helical" evidence="2">
    <location>
        <begin position="151"/>
        <end position="170"/>
    </location>
</feature>
<dbReference type="AlphaFoldDB" id="A0A6B0VTI4"/>
<dbReference type="RefSeq" id="WP_160066653.1">
    <property type="nucleotide sequence ID" value="NZ_WUYX01000064.1"/>
</dbReference>
<evidence type="ECO:0000256" key="2">
    <source>
        <dbReference type="SAM" id="Phobius"/>
    </source>
</evidence>
<keyword evidence="2" id="KW-1133">Transmembrane helix</keyword>
<keyword evidence="4" id="KW-1185">Reference proteome</keyword>